<sequence length="84" mass="9561">MACSVRSFEDVDFLKIHLAVRALIGIQLIEPFLLMTTSTNMGYNKLILRMKELYNDLKTTNSIDLLNISSPAFKFTTLESFSIL</sequence>
<accession>A0A0K2V1C0</accession>
<name>A0A0K2V1C0_LEPSM</name>
<dbReference type="EMBL" id="HACA01026414">
    <property type="protein sequence ID" value="CDW43775.1"/>
    <property type="molecule type" value="Transcribed_RNA"/>
</dbReference>
<dbReference type="AlphaFoldDB" id="A0A0K2V1C0"/>
<evidence type="ECO:0000313" key="1">
    <source>
        <dbReference type="EMBL" id="CDW43776.1"/>
    </source>
</evidence>
<protein>
    <submittedName>
        <fullName evidence="1">Uncharacterized protein</fullName>
    </submittedName>
</protein>
<dbReference type="EMBL" id="HACA01026415">
    <property type="protein sequence ID" value="CDW43776.1"/>
    <property type="molecule type" value="Transcribed_RNA"/>
</dbReference>
<reference evidence="1" key="1">
    <citation type="submission" date="2014-05" db="EMBL/GenBank/DDBJ databases">
        <authorList>
            <person name="Chronopoulou M."/>
        </authorList>
    </citation>
    <scope>NUCLEOTIDE SEQUENCE</scope>
    <source>
        <tissue evidence="1">Whole organism</tissue>
    </source>
</reference>
<proteinExistence type="predicted"/>
<organism evidence="1">
    <name type="scientific">Lepeophtheirus salmonis</name>
    <name type="common">Salmon louse</name>
    <name type="synonym">Caligus salmonis</name>
    <dbReference type="NCBI Taxonomy" id="72036"/>
    <lineage>
        <taxon>Eukaryota</taxon>
        <taxon>Metazoa</taxon>
        <taxon>Ecdysozoa</taxon>
        <taxon>Arthropoda</taxon>
        <taxon>Crustacea</taxon>
        <taxon>Multicrustacea</taxon>
        <taxon>Hexanauplia</taxon>
        <taxon>Copepoda</taxon>
        <taxon>Siphonostomatoida</taxon>
        <taxon>Caligidae</taxon>
        <taxon>Lepeophtheirus</taxon>
    </lineage>
</organism>